<comment type="caution">
    <text evidence="1">The sequence shown here is derived from an EMBL/GenBank/DDBJ whole genome shotgun (WGS) entry which is preliminary data.</text>
</comment>
<organism evidence="1 2">
    <name type="scientific">Larimichthys crocea</name>
    <name type="common">Large yellow croaker</name>
    <name type="synonym">Pseudosciaena crocea</name>
    <dbReference type="NCBI Taxonomy" id="215358"/>
    <lineage>
        <taxon>Eukaryota</taxon>
        <taxon>Metazoa</taxon>
        <taxon>Chordata</taxon>
        <taxon>Craniata</taxon>
        <taxon>Vertebrata</taxon>
        <taxon>Euteleostomi</taxon>
        <taxon>Actinopterygii</taxon>
        <taxon>Neopterygii</taxon>
        <taxon>Teleostei</taxon>
        <taxon>Neoteleostei</taxon>
        <taxon>Acanthomorphata</taxon>
        <taxon>Eupercaria</taxon>
        <taxon>Sciaenidae</taxon>
        <taxon>Larimichthys</taxon>
    </lineage>
</organism>
<evidence type="ECO:0000313" key="2">
    <source>
        <dbReference type="Proteomes" id="UP000793456"/>
    </source>
</evidence>
<keyword evidence="2" id="KW-1185">Reference proteome</keyword>
<dbReference type="EMBL" id="CM011677">
    <property type="protein sequence ID" value="TMS20414.1"/>
    <property type="molecule type" value="Genomic_DNA"/>
</dbReference>
<protein>
    <submittedName>
        <fullName evidence="1">Uncharacterized protein</fullName>
    </submittedName>
</protein>
<sequence>MAKYPEIQEKVQAEIDRVIGQSRQPSMEDRAILPYTDAVIHEIQRIGNIVPLSLPHITNKEIELRGYTIPKGVAVVPNLTSVLFDKDEWETPHIFNPGHFLDKDGNFVKPNAFIPFSAGKRVCLGESLAKMELFLFFTSFMQQFTFSMPPGVKPVMDYRFGVTLAPEPYELCATSR</sequence>
<proteinExistence type="predicted"/>
<evidence type="ECO:0000313" key="1">
    <source>
        <dbReference type="EMBL" id="TMS20414.1"/>
    </source>
</evidence>
<dbReference type="Proteomes" id="UP000793456">
    <property type="component" value="Chromosome IV"/>
</dbReference>
<reference evidence="1" key="1">
    <citation type="submission" date="2018-11" db="EMBL/GenBank/DDBJ databases">
        <title>The sequence and de novo assembly of Larimichthys crocea genome using PacBio and Hi-C technologies.</title>
        <authorList>
            <person name="Xu P."/>
            <person name="Chen B."/>
            <person name="Zhou Z."/>
            <person name="Ke Q."/>
            <person name="Wu Y."/>
            <person name="Bai H."/>
            <person name="Pu F."/>
        </authorList>
    </citation>
    <scope>NUCLEOTIDE SEQUENCE</scope>
    <source>
        <tissue evidence="1">Muscle</tissue>
    </source>
</reference>
<name>A0ACD3RLS4_LARCR</name>
<gene>
    <name evidence="1" type="ORF">E3U43_006907</name>
</gene>
<accession>A0ACD3RLS4</accession>